<feature type="compositionally biased region" description="Pro residues" evidence="1">
    <location>
        <begin position="104"/>
        <end position="113"/>
    </location>
</feature>
<organism evidence="2 3">
    <name type="scientific">Streptomyces umbrinus</name>
    <dbReference type="NCBI Taxonomy" id="67370"/>
    <lineage>
        <taxon>Bacteria</taxon>
        <taxon>Bacillati</taxon>
        <taxon>Actinomycetota</taxon>
        <taxon>Actinomycetes</taxon>
        <taxon>Kitasatosporales</taxon>
        <taxon>Streptomycetaceae</taxon>
        <taxon>Streptomyces</taxon>
        <taxon>Streptomyces phaeochromogenes group</taxon>
    </lineage>
</organism>
<dbReference type="Proteomes" id="UP001230328">
    <property type="component" value="Unassembled WGS sequence"/>
</dbReference>
<gene>
    <name evidence="2" type="ORF">QF035_009229</name>
</gene>
<feature type="region of interest" description="Disordered" evidence="1">
    <location>
        <begin position="1"/>
        <end position="119"/>
    </location>
</feature>
<keyword evidence="3" id="KW-1185">Reference proteome</keyword>
<accession>A0ABU0T7L8</accession>
<comment type="caution">
    <text evidence="2">The sequence shown here is derived from an EMBL/GenBank/DDBJ whole genome shotgun (WGS) entry which is preliminary data.</text>
</comment>
<dbReference type="EMBL" id="JAUSZI010000002">
    <property type="protein sequence ID" value="MDQ1031647.1"/>
    <property type="molecule type" value="Genomic_DNA"/>
</dbReference>
<protein>
    <submittedName>
        <fullName evidence="2">Uncharacterized protein</fullName>
    </submittedName>
</protein>
<proteinExistence type="predicted"/>
<evidence type="ECO:0000313" key="2">
    <source>
        <dbReference type="EMBL" id="MDQ1031647.1"/>
    </source>
</evidence>
<feature type="region of interest" description="Disordered" evidence="1">
    <location>
        <begin position="207"/>
        <end position="228"/>
    </location>
</feature>
<sequence length="228" mass="25468">MFRALRRVCAPRRTPEMKRPSQLLPPMHDRPIPWPVCATGRSAPARHPTWPERGPDRPAPPRVAFWASSGSVLPRRRRAVRSSRFSSNRPPGPNTLRDSDAPKEPVPLHPGPPHRTQLPGPIQQIAVPSRGGWELASGEPRPHGGEHHSHMLIPVRVHSENRLPHGLATARTRDKRRTRHARWVHSRSPRKHGLLASFSVRCPAHIEPGWPGAPPFCGGRRGPQGRDS</sequence>
<reference evidence="2 3" key="1">
    <citation type="submission" date="2023-07" db="EMBL/GenBank/DDBJ databases">
        <title>Comparative genomics of wheat-associated soil bacteria to identify genetic determinants of phenazine resistance.</title>
        <authorList>
            <person name="Mouncey N."/>
        </authorList>
    </citation>
    <scope>NUCLEOTIDE SEQUENCE [LARGE SCALE GENOMIC DNA]</scope>
    <source>
        <strain evidence="2 3">V2I4</strain>
    </source>
</reference>
<name>A0ABU0T7L8_9ACTN</name>
<evidence type="ECO:0000313" key="3">
    <source>
        <dbReference type="Proteomes" id="UP001230328"/>
    </source>
</evidence>
<evidence type="ECO:0000256" key="1">
    <source>
        <dbReference type="SAM" id="MobiDB-lite"/>
    </source>
</evidence>
<feature type="compositionally biased region" description="Basic residues" evidence="1">
    <location>
        <begin position="1"/>
        <end position="10"/>
    </location>
</feature>